<gene>
    <name evidence="2" type="ORF">HJC23_010773</name>
</gene>
<evidence type="ECO:0000313" key="2">
    <source>
        <dbReference type="EMBL" id="KAL3791913.1"/>
    </source>
</evidence>
<protein>
    <submittedName>
        <fullName evidence="2">Uncharacterized protein</fullName>
    </submittedName>
</protein>
<evidence type="ECO:0000256" key="1">
    <source>
        <dbReference type="SAM" id="Phobius"/>
    </source>
</evidence>
<name>A0ABD3PVJ7_9STRA</name>
<dbReference type="Proteomes" id="UP001516023">
    <property type="component" value="Unassembled WGS sequence"/>
</dbReference>
<sequence length="425" mass="47236">MTISGQSIESRASPTGLKRTSNPLISWICGALLVSTIIGNHQIILYALMTTTASLNSFTVTERIVFSPDSNEFPTELSQSSGTTTNELSRHSRHIGVFVNNRTAIGSQNATARFVRPTSQTFNPQSSGTGPFTTQRAHVKFVPYPFKTIGSGEDAQCTWQTIGVNDTNMYDSTQLAAFHEGVCIPSRVKSSFHIFSSAEAVECLSPTAQSQDIELIISGDSYMKQLFVGLADILMSKKLKEDEEILGSHQRNHIVGVAHSLLRQRRENDSSYPLVSYRCENECYPRQGPFSTTCTNCINSLTSKAGSIVAIVGAGIHITNHTLDEINRFLTNTQKIIFVSGPSYQTEKVPQEYRSSNSRMEKIYYDLLPNVAPQNPQHPFLDVFQMTRSCYMKNCSYDGGHRSRYVNRMKAQLLLNMLCEVIPAK</sequence>
<reference evidence="2 3" key="1">
    <citation type="journal article" date="2020" name="G3 (Bethesda)">
        <title>Improved Reference Genome for Cyclotella cryptica CCMP332, a Model for Cell Wall Morphogenesis, Salinity Adaptation, and Lipid Production in Diatoms (Bacillariophyta).</title>
        <authorList>
            <person name="Roberts W.R."/>
            <person name="Downey K.M."/>
            <person name="Ruck E.C."/>
            <person name="Traller J.C."/>
            <person name="Alverson A.J."/>
        </authorList>
    </citation>
    <scope>NUCLEOTIDE SEQUENCE [LARGE SCALE GENOMIC DNA]</scope>
    <source>
        <strain evidence="2 3">CCMP332</strain>
    </source>
</reference>
<accession>A0ABD3PVJ7</accession>
<organism evidence="2 3">
    <name type="scientific">Cyclotella cryptica</name>
    <dbReference type="NCBI Taxonomy" id="29204"/>
    <lineage>
        <taxon>Eukaryota</taxon>
        <taxon>Sar</taxon>
        <taxon>Stramenopiles</taxon>
        <taxon>Ochrophyta</taxon>
        <taxon>Bacillariophyta</taxon>
        <taxon>Coscinodiscophyceae</taxon>
        <taxon>Thalassiosirophycidae</taxon>
        <taxon>Stephanodiscales</taxon>
        <taxon>Stephanodiscaceae</taxon>
        <taxon>Cyclotella</taxon>
    </lineage>
</organism>
<keyword evidence="1" id="KW-1133">Transmembrane helix</keyword>
<keyword evidence="1" id="KW-0472">Membrane</keyword>
<comment type="caution">
    <text evidence="2">The sequence shown here is derived from an EMBL/GenBank/DDBJ whole genome shotgun (WGS) entry which is preliminary data.</text>
</comment>
<dbReference type="AlphaFoldDB" id="A0ABD3PVJ7"/>
<dbReference type="EMBL" id="JABMIG020000108">
    <property type="protein sequence ID" value="KAL3791913.1"/>
    <property type="molecule type" value="Genomic_DNA"/>
</dbReference>
<feature type="transmembrane region" description="Helical" evidence="1">
    <location>
        <begin position="24"/>
        <end position="48"/>
    </location>
</feature>
<proteinExistence type="predicted"/>
<keyword evidence="1" id="KW-0812">Transmembrane</keyword>
<keyword evidence="3" id="KW-1185">Reference proteome</keyword>
<evidence type="ECO:0000313" key="3">
    <source>
        <dbReference type="Proteomes" id="UP001516023"/>
    </source>
</evidence>